<dbReference type="FunFam" id="3.40.50.1400:FF:000002">
    <property type="entry name" value="Ferrochelatase"/>
    <property type="match status" value="1"/>
</dbReference>
<feature type="binding site" evidence="9">
    <location>
        <position position="300"/>
    </location>
    <ligand>
        <name>Fe(2+)</name>
        <dbReference type="ChEBI" id="CHEBI:29033"/>
    </ligand>
</feature>
<keyword evidence="2 9" id="KW-0963">Cytoplasm</keyword>
<dbReference type="CDD" id="cd00419">
    <property type="entry name" value="Ferrochelatase_C"/>
    <property type="match status" value="1"/>
</dbReference>
<comment type="caution">
    <text evidence="11">The sequence shown here is derived from an EMBL/GenBank/DDBJ whole genome shotgun (WGS) entry which is preliminary data.</text>
</comment>
<comment type="catalytic activity">
    <reaction evidence="9 10">
        <text>heme b + 2 H(+) = protoporphyrin IX + Fe(2+)</text>
        <dbReference type="Rhea" id="RHEA:22584"/>
        <dbReference type="ChEBI" id="CHEBI:15378"/>
        <dbReference type="ChEBI" id="CHEBI:29033"/>
        <dbReference type="ChEBI" id="CHEBI:57306"/>
        <dbReference type="ChEBI" id="CHEBI:60344"/>
        <dbReference type="EC" id="4.98.1.1"/>
    </reaction>
</comment>
<keyword evidence="7 9" id="KW-0627">Porphyrin biosynthesis</keyword>
<dbReference type="InterPro" id="IPR019772">
    <property type="entry name" value="Ferrochelatase_AS"/>
</dbReference>
<evidence type="ECO:0000256" key="5">
    <source>
        <dbReference type="ARBA" id="ARBA00023133"/>
    </source>
</evidence>
<name>A0A5S4YHA2_9BRAD</name>
<dbReference type="PANTHER" id="PTHR11108:SF1">
    <property type="entry name" value="FERROCHELATASE, MITOCHONDRIAL"/>
    <property type="match status" value="1"/>
</dbReference>
<gene>
    <name evidence="9" type="primary">hemH</name>
    <name evidence="11" type="ORF">FXV83_25390</name>
</gene>
<dbReference type="GO" id="GO:0005737">
    <property type="term" value="C:cytoplasm"/>
    <property type="evidence" value="ECO:0007669"/>
    <property type="project" value="UniProtKB-SubCell"/>
</dbReference>
<keyword evidence="12" id="KW-1185">Reference proteome</keyword>
<dbReference type="Gene3D" id="3.40.50.1400">
    <property type="match status" value="2"/>
</dbReference>
<dbReference type="InterPro" id="IPR001015">
    <property type="entry name" value="Ferrochelatase"/>
</dbReference>
<comment type="similarity">
    <text evidence="1 9 10">Belongs to the ferrochelatase family.</text>
</comment>
<evidence type="ECO:0000313" key="11">
    <source>
        <dbReference type="EMBL" id="TYO63800.1"/>
    </source>
</evidence>
<evidence type="ECO:0000256" key="2">
    <source>
        <dbReference type="ARBA" id="ARBA00022490"/>
    </source>
</evidence>
<dbReference type="RefSeq" id="WP_148742360.1">
    <property type="nucleotide sequence ID" value="NZ_VSTH01000088.1"/>
</dbReference>
<dbReference type="PANTHER" id="PTHR11108">
    <property type="entry name" value="FERROCHELATASE"/>
    <property type="match status" value="1"/>
</dbReference>
<feature type="binding site" evidence="9">
    <location>
        <position position="219"/>
    </location>
    <ligand>
        <name>Fe(2+)</name>
        <dbReference type="ChEBI" id="CHEBI:29033"/>
    </ligand>
</feature>
<evidence type="ECO:0000256" key="6">
    <source>
        <dbReference type="ARBA" id="ARBA00023239"/>
    </source>
</evidence>
<dbReference type="UniPathway" id="UPA00252">
    <property type="reaction ID" value="UER00325"/>
</dbReference>
<dbReference type="InterPro" id="IPR033659">
    <property type="entry name" value="Ferrochelatase_N"/>
</dbReference>
<dbReference type="CDD" id="cd03411">
    <property type="entry name" value="Ferrochelatase_N"/>
    <property type="match status" value="1"/>
</dbReference>
<comment type="catalytic activity">
    <reaction evidence="8">
        <text>Fe-coproporphyrin III + 2 H(+) = coproporphyrin III + Fe(2+)</text>
        <dbReference type="Rhea" id="RHEA:49572"/>
        <dbReference type="ChEBI" id="CHEBI:15378"/>
        <dbReference type="ChEBI" id="CHEBI:29033"/>
        <dbReference type="ChEBI" id="CHEBI:68438"/>
        <dbReference type="ChEBI" id="CHEBI:131725"/>
        <dbReference type="EC" id="4.99.1.9"/>
    </reaction>
    <physiologicalReaction direction="right-to-left" evidence="8">
        <dbReference type="Rhea" id="RHEA:49574"/>
    </physiologicalReaction>
</comment>
<reference evidence="11 12" key="1">
    <citation type="submission" date="2019-08" db="EMBL/GenBank/DDBJ databases">
        <title>Bradyrhizobium hipponensis sp. nov., a rhizobium isolated from a Lupinus angustifolius root nodule in Tunisia.</title>
        <authorList>
            <person name="Off K."/>
            <person name="Rejili M."/>
            <person name="Mars M."/>
            <person name="Brachmann A."/>
            <person name="Marin M."/>
        </authorList>
    </citation>
    <scope>NUCLEOTIDE SEQUENCE [LARGE SCALE GENOMIC DNA]</scope>
    <source>
        <strain evidence="12">aSej3</strain>
    </source>
</reference>
<keyword evidence="4 9" id="KW-0408">Iron</keyword>
<dbReference type="EC" id="4.98.1.1" evidence="9 10"/>
<evidence type="ECO:0000256" key="10">
    <source>
        <dbReference type="RuleBase" id="RU000607"/>
    </source>
</evidence>
<sequence>MDKMTPLSDIGKQTNSQKIGVLLSNLGTPDGTDYWSVRRYLAEFLSDRRVIEAPRLFWLFVLNTLILTTRPQRKGEDYATIWNRDRNESPLKTITRSQAEKLQQSIRDGLLGNSKSNVIVDWGMRYGNPSLKTATERLVARGCERILFVPLYPQYSAATSATACDKLFKVLASMRYQPALRVATPYYDQDTYIDAIAGSLAGRLLSSGFEPDVIVASFHGMPLSTYLAGDPYYVHCHRTADLIRTRLGLSQERLIVTFQSRFGRAEWLKPYTDETIKALAANGARRIAVVTPGFSADCLETIEEIGQENAKYFFDEGGDVFARIDCLNDSDRGMRVIEALVQRELSGWV</sequence>
<evidence type="ECO:0000256" key="3">
    <source>
        <dbReference type="ARBA" id="ARBA00022723"/>
    </source>
</evidence>
<proteinExistence type="inferred from homology"/>
<evidence type="ECO:0000256" key="9">
    <source>
        <dbReference type="HAMAP-Rule" id="MF_00323"/>
    </source>
</evidence>
<dbReference type="NCBIfam" id="TIGR00109">
    <property type="entry name" value="hemH"/>
    <property type="match status" value="1"/>
</dbReference>
<dbReference type="Proteomes" id="UP000324797">
    <property type="component" value="Unassembled WGS sequence"/>
</dbReference>
<dbReference type="InterPro" id="IPR033644">
    <property type="entry name" value="Ferrochelatase_C"/>
</dbReference>
<dbReference type="Pfam" id="PF00762">
    <property type="entry name" value="Ferrochelatase"/>
    <property type="match status" value="1"/>
</dbReference>
<organism evidence="11 12">
    <name type="scientific">Bradyrhizobium hipponense</name>
    <dbReference type="NCBI Taxonomy" id="2605638"/>
    <lineage>
        <taxon>Bacteria</taxon>
        <taxon>Pseudomonadati</taxon>
        <taxon>Pseudomonadota</taxon>
        <taxon>Alphaproteobacteria</taxon>
        <taxon>Hyphomicrobiales</taxon>
        <taxon>Nitrobacteraceae</taxon>
        <taxon>Bradyrhizobium</taxon>
    </lineage>
</organism>
<dbReference type="GO" id="GO:0006783">
    <property type="term" value="P:heme biosynthetic process"/>
    <property type="evidence" value="ECO:0007669"/>
    <property type="project" value="UniProtKB-UniRule"/>
</dbReference>
<evidence type="ECO:0000256" key="7">
    <source>
        <dbReference type="ARBA" id="ARBA00023244"/>
    </source>
</evidence>
<protein>
    <recommendedName>
        <fullName evidence="9 10">Ferrochelatase</fullName>
        <ecNumber evidence="9 10">4.98.1.1</ecNumber>
    </recommendedName>
    <alternativeName>
        <fullName evidence="9">Heme synthase</fullName>
    </alternativeName>
    <alternativeName>
        <fullName evidence="9">Protoheme ferro-lyase</fullName>
    </alternativeName>
</protein>
<evidence type="ECO:0000256" key="4">
    <source>
        <dbReference type="ARBA" id="ARBA00023004"/>
    </source>
</evidence>
<dbReference type="AlphaFoldDB" id="A0A5S4YHA2"/>
<keyword evidence="3 9" id="KW-0479">Metal-binding</keyword>
<comment type="subcellular location">
    <subcellularLocation>
        <location evidence="9 10">Cytoplasm</location>
    </subcellularLocation>
</comment>
<dbReference type="EMBL" id="VSTH01000088">
    <property type="protein sequence ID" value="TYO63800.1"/>
    <property type="molecule type" value="Genomic_DNA"/>
</dbReference>
<comment type="pathway">
    <text evidence="9 10">Porphyrin-containing compound metabolism; protoheme biosynthesis; protoheme from protoporphyrin-IX: step 1/1.</text>
</comment>
<keyword evidence="5 9" id="KW-0350">Heme biosynthesis</keyword>
<dbReference type="HAMAP" id="MF_00323">
    <property type="entry name" value="Ferrochelatase"/>
    <property type="match status" value="1"/>
</dbReference>
<evidence type="ECO:0000256" key="1">
    <source>
        <dbReference type="ARBA" id="ARBA00007718"/>
    </source>
</evidence>
<evidence type="ECO:0000313" key="12">
    <source>
        <dbReference type="Proteomes" id="UP000324797"/>
    </source>
</evidence>
<comment type="function">
    <text evidence="9 10">Catalyzes the ferrous insertion into protoporphyrin IX.</text>
</comment>
<dbReference type="SUPFAM" id="SSF53800">
    <property type="entry name" value="Chelatase"/>
    <property type="match status" value="1"/>
</dbReference>
<evidence type="ECO:0000256" key="8">
    <source>
        <dbReference type="ARBA" id="ARBA00024536"/>
    </source>
</evidence>
<dbReference type="GO" id="GO:0004325">
    <property type="term" value="F:ferrochelatase activity"/>
    <property type="evidence" value="ECO:0007669"/>
    <property type="project" value="UniProtKB-UniRule"/>
</dbReference>
<dbReference type="PROSITE" id="PS00534">
    <property type="entry name" value="FERROCHELATASE"/>
    <property type="match status" value="1"/>
</dbReference>
<dbReference type="GO" id="GO:0046872">
    <property type="term" value="F:metal ion binding"/>
    <property type="evidence" value="ECO:0007669"/>
    <property type="project" value="UniProtKB-KW"/>
</dbReference>
<keyword evidence="6 9" id="KW-0456">Lyase</keyword>
<accession>A0A5S4YHA2</accession>